<dbReference type="EMBL" id="JENX01000059">
    <property type="protein sequence ID" value="KEI16723.1"/>
    <property type="molecule type" value="Genomic_DNA"/>
</dbReference>
<evidence type="ECO:0000313" key="1">
    <source>
        <dbReference type="EMBL" id="KEI16723.1"/>
    </source>
</evidence>
<organism evidence="1 2">
    <name type="scientific">Clostridium haemolyticum NCTC 9693</name>
    <dbReference type="NCBI Taxonomy" id="1443114"/>
    <lineage>
        <taxon>Bacteria</taxon>
        <taxon>Bacillati</taxon>
        <taxon>Bacillota</taxon>
        <taxon>Clostridia</taxon>
        <taxon>Eubacteriales</taxon>
        <taxon>Clostridiaceae</taxon>
        <taxon>Clostridium</taxon>
    </lineage>
</organism>
<dbReference type="Proteomes" id="UP000027937">
    <property type="component" value="Unassembled WGS sequence"/>
</dbReference>
<dbReference type="RefSeq" id="WP_039229027.1">
    <property type="nucleotide sequence ID" value="NZ_JENX01000059.1"/>
</dbReference>
<protein>
    <submittedName>
        <fullName evidence="1">Uncharacterized protein</fullName>
    </submittedName>
</protein>
<gene>
    <name evidence="1" type="ORF">Z960_08560</name>
</gene>
<proteinExistence type="predicted"/>
<comment type="caution">
    <text evidence="1">The sequence shown here is derived from an EMBL/GenBank/DDBJ whole genome shotgun (WGS) entry which is preliminary data.</text>
</comment>
<keyword evidence="2" id="KW-1185">Reference proteome</keyword>
<accession>A0ABR4TEU3</accession>
<reference evidence="1 2" key="1">
    <citation type="submission" date="2014-02" db="EMBL/GenBank/DDBJ databases">
        <title>Plasmidome dynamics in the species complex Clostridium novyi sensu lato converts strains of independent lineages into distinctly different pathogens.</title>
        <authorList>
            <person name="Skarin H."/>
            <person name="Segerman B."/>
        </authorList>
    </citation>
    <scope>NUCLEOTIDE SEQUENCE [LARGE SCALE GENOMIC DNA]</scope>
    <source>
        <strain evidence="1 2">NCTC 9693</strain>
    </source>
</reference>
<sequence>MFNKIDSKEEIALFQLCSILKKYVHRIIDNNGFGEVLLRCSGLSSLIDEYAYYFNPHSFNRGYTNPNDNYNPEYGLLQVCIEIKSNNEALTLFLGEIFKRIKLIDEVDLENICNYLGVLGYELISEPGDVFYNDVYNYFLKHYTIGEANRQNDISLISSVLNSKHPEIFKIYNEAISTFGNGEFKSCIDNCRTVFEAFFKKLDVDNNAYNKGILNATGEKIIYNGANLESINKIFNYWLLNKKGANRYRLFVTMYSMMSGLGTHGEDNPSKDDALMCLRMTEDILIWCFHNKRGF</sequence>
<evidence type="ECO:0000313" key="2">
    <source>
        <dbReference type="Proteomes" id="UP000027937"/>
    </source>
</evidence>
<name>A0ABR4TEU3_CLOHA</name>